<evidence type="ECO:0000256" key="4">
    <source>
        <dbReference type="ARBA" id="ARBA00022692"/>
    </source>
</evidence>
<dbReference type="Pfam" id="PF02931">
    <property type="entry name" value="Neur_chan_LBD"/>
    <property type="match status" value="1"/>
</dbReference>
<evidence type="ECO:0000256" key="6">
    <source>
        <dbReference type="ARBA" id="ARBA00022989"/>
    </source>
</evidence>
<keyword evidence="10" id="KW-0813">Transport</keyword>
<evidence type="ECO:0000256" key="3">
    <source>
        <dbReference type="ARBA" id="ARBA00022679"/>
    </source>
</evidence>
<evidence type="ECO:0000256" key="1">
    <source>
        <dbReference type="ARBA" id="ARBA00004141"/>
    </source>
</evidence>
<feature type="domain" description="Neurotransmitter-gated ion-channel ligand-binding" evidence="11">
    <location>
        <begin position="20"/>
        <end position="265"/>
    </location>
</feature>
<evidence type="ECO:0000256" key="7">
    <source>
        <dbReference type="ARBA" id="ARBA00023034"/>
    </source>
</evidence>
<dbReference type="InterPro" id="IPR006201">
    <property type="entry name" value="Neur_channel"/>
</dbReference>
<gene>
    <name evidence="12" type="ORF">OKIOD_LOCUS16463</name>
</gene>
<keyword evidence="13" id="KW-1185">Reference proteome</keyword>
<name>A0ABN7TDF7_OIKDI</name>
<dbReference type="InterPro" id="IPR006202">
    <property type="entry name" value="Neur_chan_lig-bd"/>
</dbReference>
<keyword evidence="8" id="KW-0472">Membrane</keyword>
<evidence type="ECO:0000313" key="13">
    <source>
        <dbReference type="Proteomes" id="UP001158576"/>
    </source>
</evidence>
<dbReference type="EMBL" id="OU015567">
    <property type="protein sequence ID" value="CAG5113608.1"/>
    <property type="molecule type" value="Genomic_DNA"/>
</dbReference>
<organism evidence="12 13">
    <name type="scientific">Oikopleura dioica</name>
    <name type="common">Tunicate</name>
    <dbReference type="NCBI Taxonomy" id="34765"/>
    <lineage>
        <taxon>Eukaryota</taxon>
        <taxon>Metazoa</taxon>
        <taxon>Chordata</taxon>
        <taxon>Tunicata</taxon>
        <taxon>Appendicularia</taxon>
        <taxon>Copelata</taxon>
        <taxon>Oikopleuridae</taxon>
        <taxon>Oikopleura</taxon>
    </lineage>
</organism>
<dbReference type="Gene3D" id="2.70.170.10">
    <property type="entry name" value="Neurotransmitter-gated ion-channel ligand-binding domain"/>
    <property type="match status" value="1"/>
</dbReference>
<evidence type="ECO:0000256" key="9">
    <source>
        <dbReference type="ARBA" id="ARBA00023180"/>
    </source>
</evidence>
<evidence type="ECO:0000256" key="5">
    <source>
        <dbReference type="ARBA" id="ARBA00022968"/>
    </source>
</evidence>
<sequence length="520" mass="60574">MMGINGTFLFGNKDAEFTEEKLLVQLEEGYQRSISPLNPRYKREGNEIVRRDNNVIKVDIFLELISINEIDLAGSLMDVTFEIHSSWFDSRLAWFPEDYDLIQKMSLCNECFWKPKLEISNVDKWITTGRTMKKGQESTRFHVSHIGEVFYYEKVRALIMCDMQLGLYPFDSQECSIDIATPGFKTEELKFSASRWIKRNGYQGDVSNMTGLDYDDTQEDVLYNAFYQENEEWQFKAYKFEISEKEGPDGSVFSTFSTTFSLKRNIIYYQITLFYPLICMNILVCLDQVLPNASRLTIIRHPLGQVVSHFHYFFSAWSKFGVKERSIEDFQRALMKMEGNQIFPGSPWETSKNFVSQNTFDLGLSRIDPQKATIEEASQWAVEYYDLILLTERFDECLILLKDMWHLKLDDILSLKAKDNSAAKTFGVGDLPQNLTKFILEKNHLDVVLYEAASAELDMKIELFGKEKMATEVKELKIARAELEHLCDNSDLSKVDARCELLRREGSRFTNYLKEMKRKN</sequence>
<dbReference type="InterPro" id="IPR009729">
    <property type="entry name" value="Gal-3-0_sulfotransfrase"/>
</dbReference>
<keyword evidence="5" id="KW-0735">Signal-anchor</keyword>
<accession>A0ABN7TDF7</accession>
<keyword evidence="7" id="KW-0333">Golgi apparatus</keyword>
<dbReference type="CDD" id="cd18989">
    <property type="entry name" value="LGIC_ECD_cation"/>
    <property type="match status" value="1"/>
</dbReference>
<evidence type="ECO:0000313" key="12">
    <source>
        <dbReference type="EMBL" id="CAG5113608.1"/>
    </source>
</evidence>
<evidence type="ECO:0000256" key="10">
    <source>
        <dbReference type="RuleBase" id="RU000687"/>
    </source>
</evidence>
<evidence type="ECO:0000259" key="11">
    <source>
        <dbReference type="Pfam" id="PF02931"/>
    </source>
</evidence>
<dbReference type="InterPro" id="IPR018000">
    <property type="entry name" value="Neurotransmitter_ion_chnl_CS"/>
</dbReference>
<comment type="subcellular location">
    <subcellularLocation>
        <location evidence="2">Golgi apparatus membrane</location>
        <topology evidence="2">Single-pass type II membrane protein</topology>
    </subcellularLocation>
    <subcellularLocation>
        <location evidence="1">Membrane</location>
        <topology evidence="1">Multi-pass membrane protein</topology>
    </subcellularLocation>
</comment>
<keyword evidence="4" id="KW-0812">Transmembrane</keyword>
<dbReference type="InterPro" id="IPR036734">
    <property type="entry name" value="Neur_chan_lig-bd_sf"/>
</dbReference>
<evidence type="ECO:0000256" key="2">
    <source>
        <dbReference type="ARBA" id="ARBA00004323"/>
    </source>
</evidence>
<dbReference type="PRINTS" id="PR00252">
    <property type="entry name" value="NRIONCHANNEL"/>
</dbReference>
<dbReference type="PANTHER" id="PTHR14647">
    <property type="entry name" value="GALACTOSE-3-O-SULFOTRANSFERASE"/>
    <property type="match status" value="1"/>
</dbReference>
<proteinExistence type="inferred from homology"/>
<dbReference type="PANTHER" id="PTHR14647:SF87">
    <property type="entry name" value="PUTATIVE-RELATED"/>
    <property type="match status" value="1"/>
</dbReference>
<keyword evidence="3" id="KW-0808">Transferase</keyword>
<keyword evidence="9" id="KW-0325">Glycoprotein</keyword>
<dbReference type="Pfam" id="PF06990">
    <property type="entry name" value="Gal-3-0_sulfotr"/>
    <property type="match status" value="1"/>
</dbReference>
<keyword evidence="6" id="KW-1133">Transmembrane helix</keyword>
<protein>
    <submittedName>
        <fullName evidence="12">Oidioi.mRNA.OKI2018_I69.chr2.g7698.t1.cds</fullName>
    </submittedName>
</protein>
<dbReference type="PROSITE" id="PS00236">
    <property type="entry name" value="NEUROTR_ION_CHANNEL"/>
    <property type="match status" value="1"/>
</dbReference>
<keyword evidence="10" id="KW-0406">Ion transport</keyword>
<dbReference type="SUPFAM" id="SSF63712">
    <property type="entry name" value="Nicotinic receptor ligand binding domain-like"/>
    <property type="match status" value="1"/>
</dbReference>
<keyword evidence="10" id="KW-0407">Ion channel</keyword>
<comment type="similarity">
    <text evidence="10">Belongs to the ligand-gated ion channel (TC 1.A.9) family.</text>
</comment>
<dbReference type="Proteomes" id="UP001158576">
    <property type="component" value="Chromosome 2"/>
</dbReference>
<reference evidence="12 13" key="1">
    <citation type="submission" date="2021-04" db="EMBL/GenBank/DDBJ databases">
        <authorList>
            <person name="Bliznina A."/>
        </authorList>
    </citation>
    <scope>NUCLEOTIDE SEQUENCE [LARGE SCALE GENOMIC DNA]</scope>
</reference>
<evidence type="ECO:0000256" key="8">
    <source>
        <dbReference type="ARBA" id="ARBA00023136"/>
    </source>
</evidence>